<reference evidence="3 4" key="1">
    <citation type="journal article" date="2021" name="bioRxiv">
        <title>Unique metabolic strategies in Hadean analogues reveal hints for primordial physiology.</title>
        <authorList>
            <person name="Nobu M.K."/>
            <person name="Nakai R."/>
            <person name="Tamazawa S."/>
            <person name="Mori H."/>
            <person name="Toyoda A."/>
            <person name="Ijiri A."/>
            <person name="Suzuki S."/>
            <person name="Kurokawa K."/>
            <person name="Kamagata Y."/>
            <person name="Tamaki H."/>
        </authorList>
    </citation>
    <scope>NUCLEOTIDE SEQUENCE [LARGE SCALE GENOMIC DNA]</scope>
    <source>
        <strain evidence="3">BS525</strain>
    </source>
</reference>
<dbReference type="Proteomes" id="UP000811545">
    <property type="component" value="Unassembled WGS sequence"/>
</dbReference>
<dbReference type="PANTHER" id="PTHR43151:SF2">
    <property type="entry name" value="FE(2+) TRANSPORT PROTEIN A-RELATED"/>
    <property type="match status" value="1"/>
</dbReference>
<dbReference type="Gene3D" id="2.30.30.90">
    <property type="match status" value="1"/>
</dbReference>
<dbReference type="SMART" id="SM00899">
    <property type="entry name" value="FeoA"/>
    <property type="match status" value="1"/>
</dbReference>
<sequence>MTIHDIPLAMARPGEMVTVIRARAGSGLQKRLADMGLTPGVQIKVVNCQMPGPVIIDLRGSRVALGRGIAQKIIVKEM</sequence>
<name>A0A9E2F1K3_PSYF1</name>
<organism evidence="3 4">
    <name type="scientific">Psychracetigena formicireducens</name>
    <dbReference type="NCBI Taxonomy" id="2986056"/>
    <lineage>
        <taxon>Bacteria</taxon>
        <taxon>Bacillati</taxon>
        <taxon>Candidatus Lithacetigenota</taxon>
        <taxon>Candidatus Psychracetigena</taxon>
    </lineage>
</organism>
<evidence type="ECO:0000256" key="1">
    <source>
        <dbReference type="ARBA" id="ARBA00023004"/>
    </source>
</evidence>
<evidence type="ECO:0000313" key="4">
    <source>
        <dbReference type="Proteomes" id="UP000811545"/>
    </source>
</evidence>
<keyword evidence="1" id="KW-0408">Iron</keyword>
<dbReference type="EMBL" id="QLTW01000023">
    <property type="protein sequence ID" value="MBT9144807.1"/>
    <property type="molecule type" value="Genomic_DNA"/>
</dbReference>
<dbReference type="SUPFAM" id="SSF50037">
    <property type="entry name" value="C-terminal domain of transcriptional repressors"/>
    <property type="match status" value="1"/>
</dbReference>
<accession>A0A9E2F1K3</accession>
<dbReference type="InterPro" id="IPR053184">
    <property type="entry name" value="FeoA-like"/>
</dbReference>
<comment type="caution">
    <text evidence="3">The sequence shown here is derived from an EMBL/GenBank/DDBJ whole genome shotgun (WGS) entry which is preliminary data.</text>
</comment>
<evidence type="ECO:0000259" key="2">
    <source>
        <dbReference type="SMART" id="SM00899"/>
    </source>
</evidence>
<evidence type="ECO:0000313" key="3">
    <source>
        <dbReference type="EMBL" id="MBT9144807.1"/>
    </source>
</evidence>
<protein>
    <recommendedName>
        <fullName evidence="2">Ferrous iron transporter FeoA-like domain-containing protein</fullName>
    </recommendedName>
</protein>
<proteinExistence type="predicted"/>
<dbReference type="InterPro" id="IPR007167">
    <property type="entry name" value="Fe-transptr_FeoA-like"/>
</dbReference>
<dbReference type="AlphaFoldDB" id="A0A9E2F1K3"/>
<dbReference type="GO" id="GO:0046914">
    <property type="term" value="F:transition metal ion binding"/>
    <property type="evidence" value="ECO:0007669"/>
    <property type="project" value="InterPro"/>
</dbReference>
<dbReference type="InterPro" id="IPR038157">
    <property type="entry name" value="FeoA_core_dom"/>
</dbReference>
<dbReference type="InterPro" id="IPR008988">
    <property type="entry name" value="Transcriptional_repressor_C"/>
</dbReference>
<feature type="domain" description="Ferrous iron transporter FeoA-like" evidence="2">
    <location>
        <begin position="6"/>
        <end position="77"/>
    </location>
</feature>
<gene>
    <name evidence="3" type="ORF">DDT42_00658</name>
</gene>
<dbReference type="PANTHER" id="PTHR43151">
    <property type="entry name" value="FEOA FAMILY PROTEIN"/>
    <property type="match status" value="1"/>
</dbReference>
<dbReference type="Pfam" id="PF04023">
    <property type="entry name" value="FeoA"/>
    <property type="match status" value="1"/>
</dbReference>